<dbReference type="GO" id="GO:0005886">
    <property type="term" value="C:plasma membrane"/>
    <property type="evidence" value="ECO:0007669"/>
    <property type="project" value="UniProtKB-SubCell"/>
</dbReference>
<evidence type="ECO:0000313" key="9">
    <source>
        <dbReference type="EMBL" id="SEF54297.1"/>
    </source>
</evidence>
<feature type="transmembrane region" description="Helical" evidence="6">
    <location>
        <begin position="665"/>
        <end position="685"/>
    </location>
</feature>
<keyword evidence="3 6" id="KW-0812">Transmembrane</keyword>
<keyword evidence="2" id="KW-1003">Cell membrane</keyword>
<dbReference type="GO" id="GO:0022857">
    <property type="term" value="F:transmembrane transporter activity"/>
    <property type="evidence" value="ECO:0007669"/>
    <property type="project" value="TreeGrafter"/>
</dbReference>
<dbReference type="EMBL" id="FNVS01000002">
    <property type="protein sequence ID" value="SEF54297.1"/>
    <property type="molecule type" value="Genomic_DNA"/>
</dbReference>
<comment type="subcellular location">
    <subcellularLocation>
        <location evidence="1">Cell membrane</location>
        <topology evidence="1">Multi-pass membrane protein</topology>
    </subcellularLocation>
</comment>
<feature type="transmembrane region" description="Helical" evidence="6">
    <location>
        <begin position="412"/>
        <end position="437"/>
    </location>
</feature>
<dbReference type="PANTHER" id="PTHR30572:SF18">
    <property type="entry name" value="ABC-TYPE MACROLIDE FAMILY EXPORT SYSTEM PERMEASE COMPONENT 2"/>
    <property type="match status" value="1"/>
</dbReference>
<dbReference type="PANTHER" id="PTHR30572">
    <property type="entry name" value="MEMBRANE COMPONENT OF TRANSPORTER-RELATED"/>
    <property type="match status" value="1"/>
</dbReference>
<evidence type="ECO:0000256" key="4">
    <source>
        <dbReference type="ARBA" id="ARBA00022989"/>
    </source>
</evidence>
<evidence type="ECO:0000256" key="5">
    <source>
        <dbReference type="ARBA" id="ARBA00023136"/>
    </source>
</evidence>
<evidence type="ECO:0000256" key="1">
    <source>
        <dbReference type="ARBA" id="ARBA00004651"/>
    </source>
</evidence>
<evidence type="ECO:0000256" key="3">
    <source>
        <dbReference type="ARBA" id="ARBA00022692"/>
    </source>
</evidence>
<keyword evidence="10" id="KW-1185">Reference proteome</keyword>
<evidence type="ECO:0000256" key="2">
    <source>
        <dbReference type="ARBA" id="ARBA00022475"/>
    </source>
</evidence>
<dbReference type="InterPro" id="IPR003838">
    <property type="entry name" value="ABC3_permease_C"/>
</dbReference>
<proteinExistence type="predicted"/>
<gene>
    <name evidence="9" type="ORF">SAMN05444001_102170</name>
</gene>
<dbReference type="Pfam" id="PF12704">
    <property type="entry name" value="MacB_PCD"/>
    <property type="match status" value="2"/>
</dbReference>
<dbReference type="PROSITE" id="PS51257">
    <property type="entry name" value="PROKAR_LIPOPROTEIN"/>
    <property type="match status" value="1"/>
</dbReference>
<feature type="domain" description="ABC3 transporter permease C-terminal" evidence="7">
    <location>
        <begin position="668"/>
        <end position="781"/>
    </location>
</feature>
<feature type="domain" description="ABC3 transporter permease C-terminal" evidence="7">
    <location>
        <begin position="284"/>
        <end position="397"/>
    </location>
</feature>
<feature type="transmembrane region" description="Helical" evidence="6">
    <location>
        <begin position="367"/>
        <end position="392"/>
    </location>
</feature>
<evidence type="ECO:0000256" key="6">
    <source>
        <dbReference type="SAM" id="Phobius"/>
    </source>
</evidence>
<keyword evidence="5 6" id="KW-0472">Membrane</keyword>
<feature type="transmembrane region" description="Helical" evidence="6">
    <location>
        <begin position="21"/>
        <end position="41"/>
    </location>
</feature>
<organism evidence="9 10">
    <name type="scientific">Parabacteroides chinchillae</name>
    <dbReference type="NCBI Taxonomy" id="871327"/>
    <lineage>
        <taxon>Bacteria</taxon>
        <taxon>Pseudomonadati</taxon>
        <taxon>Bacteroidota</taxon>
        <taxon>Bacteroidia</taxon>
        <taxon>Bacteroidales</taxon>
        <taxon>Tannerellaceae</taxon>
        <taxon>Parabacteroides</taxon>
    </lineage>
</organism>
<evidence type="ECO:0000259" key="8">
    <source>
        <dbReference type="Pfam" id="PF12704"/>
    </source>
</evidence>
<protein>
    <submittedName>
        <fullName evidence="9">MacB-like core domain-containing protein</fullName>
    </submittedName>
</protein>
<feature type="transmembrane region" description="Helical" evidence="6">
    <location>
        <begin position="278"/>
        <end position="300"/>
    </location>
</feature>
<accession>A0A8G2BUD9</accession>
<dbReference type="RefSeq" id="WP_103982450.1">
    <property type="nucleotide sequence ID" value="NZ_FNVS01000002.1"/>
</dbReference>
<feature type="domain" description="MacB-like periplasmic core" evidence="8">
    <location>
        <begin position="422"/>
        <end position="627"/>
    </location>
</feature>
<comment type="caution">
    <text evidence="9">The sequence shown here is derived from an EMBL/GenBank/DDBJ whole genome shotgun (WGS) entry which is preliminary data.</text>
</comment>
<reference evidence="9 10" key="1">
    <citation type="submission" date="2016-10" db="EMBL/GenBank/DDBJ databases">
        <authorList>
            <person name="Varghese N."/>
            <person name="Submissions S."/>
        </authorList>
    </citation>
    <scope>NUCLEOTIDE SEQUENCE [LARGE SCALE GENOMIC DNA]</scope>
    <source>
        <strain evidence="9 10">DSM 29073</strain>
    </source>
</reference>
<name>A0A8G2BUD9_9BACT</name>
<feature type="transmembrane region" description="Helical" evidence="6">
    <location>
        <begin position="717"/>
        <end position="735"/>
    </location>
</feature>
<sequence>MVILYLKIAFRNLWKYKTQSLTGILSLAFALACFVPALYWMRYETSYDSFYPGSDHIYRIYSVDKQSGKVNELVSGILERKLQDQFPAMQASSVFFVEQNNCSSEKMPYIRLHTIFADNTFFSVFPQAVICGNPQPLQITNNIVLSETVAVRMFGDAEKAIGQQIKSTLFDWHPSYTVTAVVKDPPPNTNLPFDAILYIEDLQKQKSFIESSVKQIWSFATLQMYVKLPPYTDVDGLAGQLRNFPLQLDANTKIELQMMPVSDVRYHLNADVPFTLNFIRLLVVAGVLLMFSSLFNFLNLHLDLFRQRIRELHLRAVNGASGGQLVRQMMFELECVILLALLPAFAFILIVHPLFSGLLNIEINVSHLLYLFAVCGIGVMILMLLVALIPFLRLSRTAMQNLSERQIHGQPVLRRMAIVLQLAVSVVFIIAAMVVMIQMHFVNHKDMGFERNGIIHLSGLSWYTNDDMLTVLKNKLASIPEIENITDAYFEPQHDANTVSLVTDLEWPGKLSSEKPVFCAIPTDSKFAEAFKIDMLKGRWLDEGGKYQIVLNEEAVRVMGLSEPIGTVIRLNIFSGGKDYRVAGVVKDFHLFSLRSRIHPTIFFMSDYPTKSLYIRTIPGKEQDAIRQINELLPQVDPSFLDVYPARLSELYDKLNSSEQVGLKIFLVLATVCLLISLFGIYAVASAATRRRRKEVAIHKVMGAEAGDIIRMFFREYILLVLIAGAFALPLAYLVMNNWLQGYAYRINISLWLLVGVITGVIILVLLTVLGQVWKAANSNPADVVKSE</sequence>
<feature type="transmembrane region" description="Helical" evidence="6">
    <location>
        <begin position="747"/>
        <end position="770"/>
    </location>
</feature>
<dbReference type="InterPro" id="IPR025857">
    <property type="entry name" value="MacB_PCD"/>
</dbReference>
<dbReference type="AlphaFoldDB" id="A0A8G2BUD9"/>
<keyword evidence="4 6" id="KW-1133">Transmembrane helix</keyword>
<dbReference type="Proteomes" id="UP000236725">
    <property type="component" value="Unassembled WGS sequence"/>
</dbReference>
<dbReference type="InterPro" id="IPR050250">
    <property type="entry name" value="Macrolide_Exporter_MacB"/>
</dbReference>
<feature type="transmembrane region" description="Helical" evidence="6">
    <location>
        <begin position="335"/>
        <end position="355"/>
    </location>
</feature>
<evidence type="ECO:0000313" key="10">
    <source>
        <dbReference type="Proteomes" id="UP000236725"/>
    </source>
</evidence>
<dbReference type="Pfam" id="PF02687">
    <property type="entry name" value="FtsX"/>
    <property type="match status" value="2"/>
</dbReference>
<evidence type="ECO:0000259" key="7">
    <source>
        <dbReference type="Pfam" id="PF02687"/>
    </source>
</evidence>
<feature type="domain" description="MacB-like periplasmic core" evidence="8">
    <location>
        <begin position="24"/>
        <end position="243"/>
    </location>
</feature>